<sequence>MASAVSKALINARQKCLSEEEAYWDPKPDFSRPISARNEAAALSWLLDHQAVVCRGGAADVAELHALCADYCTRLGALAPPEQQRQQGVEAEAEAGAQGEGEEPSSSGRTFEEASAEAALQRWCTDKGLKAMGSPALFAAAAPAAVAPAAVAGGGAGSGEAATRAPPLRGLRADTGVGPGDVVLHVPVELLMSYETAKESDLGKVLTALPLGLGDDSVALIWTCVERREPEAPAAAWWASLPQRFSTVLSASDADVDAALAGSPLAAEAGQARRHLAEAFAASQPAFESLLKAYPDYFQPHWFSWESYLWAAELWYSYGIQVQVAAGDIRTCLVPYLGLMNHHPLPHVVHFSKVDPASRGLRVRAFRPCARGRQLFLSYGPYPNSKLLLFYGFALPDNPVDEVELGELKMPSGPSGTDRRALLAAAGTSLEGHRLRLPPPGAAASACVSPSLLAAARVLAASTDQLRGLKALPPAQLKARLTAPLQTAAQDGASKEGAAATTLDAAALALLQKRVGELLAPAAACAARLRECGGHAPAIAAAAAEEQQRSTLQHFAGIYISGVVGILEAAQRYLQSLQPAASAATAAAST</sequence>
<dbReference type="ExpressionAtlas" id="A0A2K3CZT3">
    <property type="expression patterns" value="baseline"/>
</dbReference>
<reference evidence="2 3" key="1">
    <citation type="journal article" date="2007" name="Science">
        <title>The Chlamydomonas genome reveals the evolution of key animal and plant functions.</title>
        <authorList>
            <person name="Merchant S.S."/>
            <person name="Prochnik S.E."/>
            <person name="Vallon O."/>
            <person name="Harris E.H."/>
            <person name="Karpowicz S.J."/>
            <person name="Witman G.B."/>
            <person name="Terry A."/>
            <person name="Salamov A."/>
            <person name="Fritz-Laylin L.K."/>
            <person name="Marechal-Drouard L."/>
            <person name="Marshall W.F."/>
            <person name="Qu L.H."/>
            <person name="Nelson D.R."/>
            <person name="Sanderfoot A.A."/>
            <person name="Spalding M.H."/>
            <person name="Kapitonov V.V."/>
            <person name="Ren Q."/>
            <person name="Ferris P."/>
            <person name="Lindquist E."/>
            <person name="Shapiro H."/>
            <person name="Lucas S.M."/>
            <person name="Grimwood J."/>
            <person name="Schmutz J."/>
            <person name="Cardol P."/>
            <person name="Cerutti H."/>
            <person name="Chanfreau G."/>
            <person name="Chen C.L."/>
            <person name="Cognat V."/>
            <person name="Croft M.T."/>
            <person name="Dent R."/>
            <person name="Dutcher S."/>
            <person name="Fernandez E."/>
            <person name="Fukuzawa H."/>
            <person name="Gonzalez-Ballester D."/>
            <person name="Gonzalez-Halphen D."/>
            <person name="Hallmann A."/>
            <person name="Hanikenne M."/>
            <person name="Hippler M."/>
            <person name="Inwood W."/>
            <person name="Jabbari K."/>
            <person name="Kalanon M."/>
            <person name="Kuras R."/>
            <person name="Lefebvre P.A."/>
            <person name="Lemaire S.D."/>
            <person name="Lobanov A.V."/>
            <person name="Lohr M."/>
            <person name="Manuell A."/>
            <person name="Meier I."/>
            <person name="Mets L."/>
            <person name="Mittag M."/>
            <person name="Mittelmeier T."/>
            <person name="Moroney J.V."/>
            <person name="Moseley J."/>
            <person name="Napoli C."/>
            <person name="Nedelcu A.M."/>
            <person name="Niyogi K."/>
            <person name="Novoselov S.V."/>
            <person name="Paulsen I.T."/>
            <person name="Pazour G."/>
            <person name="Purton S."/>
            <person name="Ral J.P."/>
            <person name="Riano-Pachon D.M."/>
            <person name="Riekhof W."/>
            <person name="Rymarquis L."/>
            <person name="Schroda M."/>
            <person name="Stern D."/>
            <person name="Umen J."/>
            <person name="Willows R."/>
            <person name="Wilson N."/>
            <person name="Zimmer S.L."/>
            <person name="Allmer J."/>
            <person name="Balk J."/>
            <person name="Bisova K."/>
            <person name="Chen C.J."/>
            <person name="Elias M."/>
            <person name="Gendler K."/>
            <person name="Hauser C."/>
            <person name="Lamb M.R."/>
            <person name="Ledford H."/>
            <person name="Long J.C."/>
            <person name="Minagawa J."/>
            <person name="Page M.D."/>
            <person name="Pan J."/>
            <person name="Pootakham W."/>
            <person name="Roje S."/>
            <person name="Rose A."/>
            <person name="Stahlberg E."/>
            <person name="Terauchi A.M."/>
            <person name="Yang P."/>
            <person name="Ball S."/>
            <person name="Bowler C."/>
            <person name="Dieckmann C.L."/>
            <person name="Gladyshev V.N."/>
            <person name="Green P."/>
            <person name="Jorgensen R."/>
            <person name="Mayfield S."/>
            <person name="Mueller-Roeber B."/>
            <person name="Rajamani S."/>
            <person name="Sayre R.T."/>
            <person name="Brokstein P."/>
            <person name="Dubchak I."/>
            <person name="Goodstein D."/>
            <person name="Hornick L."/>
            <person name="Huang Y.W."/>
            <person name="Jhaveri J."/>
            <person name="Luo Y."/>
            <person name="Martinez D."/>
            <person name="Ngau W.C."/>
            <person name="Otillar B."/>
            <person name="Poliakov A."/>
            <person name="Porter A."/>
            <person name="Szajkowski L."/>
            <person name="Werner G."/>
            <person name="Zhou K."/>
            <person name="Grigoriev I.V."/>
            <person name="Rokhsar D.S."/>
            <person name="Grossman A.R."/>
        </authorList>
    </citation>
    <scope>NUCLEOTIDE SEQUENCE [LARGE SCALE GENOMIC DNA]</scope>
    <source>
        <strain evidence="3">CC-503</strain>
    </source>
</reference>
<keyword evidence="3" id="KW-1185">Reference proteome</keyword>
<dbReference type="PANTHER" id="PTHR13271:SF154">
    <property type="entry name" value="GRIP DOMAIN-CONTAINING PROTEIN"/>
    <property type="match status" value="1"/>
</dbReference>
<dbReference type="RefSeq" id="XP_042917382.1">
    <property type="nucleotide sequence ID" value="XM_043069407.1"/>
</dbReference>
<dbReference type="InterPro" id="IPR050600">
    <property type="entry name" value="SETD3_SETD6_MTase"/>
</dbReference>
<dbReference type="AlphaFoldDB" id="A0A2K3CZT3"/>
<gene>
    <name evidence="2" type="ORF">CHLRE_13g573000v5</name>
</gene>
<organism evidence="2 3">
    <name type="scientific">Chlamydomonas reinhardtii</name>
    <name type="common">Chlamydomonas smithii</name>
    <dbReference type="NCBI Taxonomy" id="3055"/>
    <lineage>
        <taxon>Eukaryota</taxon>
        <taxon>Viridiplantae</taxon>
        <taxon>Chlorophyta</taxon>
        <taxon>core chlorophytes</taxon>
        <taxon>Chlorophyceae</taxon>
        <taxon>CS clade</taxon>
        <taxon>Chlamydomonadales</taxon>
        <taxon>Chlamydomonadaceae</taxon>
        <taxon>Chlamydomonas</taxon>
    </lineage>
</organism>
<dbReference type="Proteomes" id="UP000006906">
    <property type="component" value="Chromosome 13"/>
</dbReference>
<dbReference type="CDD" id="cd10527">
    <property type="entry name" value="SET_LSMT"/>
    <property type="match status" value="1"/>
</dbReference>
<evidence type="ECO:0000313" key="3">
    <source>
        <dbReference type="Proteomes" id="UP000006906"/>
    </source>
</evidence>
<dbReference type="GeneID" id="5719176"/>
<accession>A0A2K3CZT3</accession>
<dbReference type="InterPro" id="IPR046341">
    <property type="entry name" value="SET_dom_sf"/>
</dbReference>
<dbReference type="Gene3D" id="3.90.1410.10">
    <property type="entry name" value="set domain protein methyltransferase, domain 1"/>
    <property type="match status" value="1"/>
</dbReference>
<protein>
    <submittedName>
        <fullName evidence="2">Uncharacterized protein</fullName>
    </submittedName>
</protein>
<name>A0A2K3CZT3_CHLRE</name>
<evidence type="ECO:0000313" key="2">
    <source>
        <dbReference type="EMBL" id="PNW73798.1"/>
    </source>
</evidence>
<dbReference type="EMBL" id="CM008974">
    <property type="protein sequence ID" value="PNW73798.1"/>
    <property type="molecule type" value="Genomic_DNA"/>
</dbReference>
<proteinExistence type="predicted"/>
<feature type="region of interest" description="Disordered" evidence="1">
    <location>
        <begin position="83"/>
        <end position="112"/>
    </location>
</feature>
<dbReference type="FunCoup" id="A0A2K3CZT3">
    <property type="interactions" value="77"/>
</dbReference>
<dbReference type="OMA" id="WESYLWA"/>
<dbReference type="PANTHER" id="PTHR13271">
    <property type="entry name" value="UNCHARACTERIZED PUTATIVE METHYLTRANSFERASE"/>
    <property type="match status" value="1"/>
</dbReference>
<dbReference type="Gramene" id="PNW73798">
    <property type="protein sequence ID" value="PNW73798"/>
    <property type="gene ID" value="CHLRE_13g573000v5"/>
</dbReference>
<dbReference type="GO" id="GO:0016279">
    <property type="term" value="F:protein-lysine N-methyltransferase activity"/>
    <property type="evidence" value="ECO:0000318"/>
    <property type="project" value="GO_Central"/>
</dbReference>
<feature type="compositionally biased region" description="Low complexity" evidence="1">
    <location>
        <begin position="83"/>
        <end position="97"/>
    </location>
</feature>
<evidence type="ECO:0000256" key="1">
    <source>
        <dbReference type="SAM" id="MobiDB-lite"/>
    </source>
</evidence>
<dbReference type="SUPFAM" id="SSF82199">
    <property type="entry name" value="SET domain"/>
    <property type="match status" value="1"/>
</dbReference>
<dbReference type="OrthoDB" id="341421at2759"/>
<dbReference type="InParanoid" id="A0A2K3CZT3"/>
<dbReference type="KEGG" id="cre:CHLRE_13g573000v5"/>